<dbReference type="InterPro" id="IPR020845">
    <property type="entry name" value="AMP-binding_CS"/>
</dbReference>
<evidence type="ECO:0000259" key="3">
    <source>
        <dbReference type="Pfam" id="PF13193"/>
    </source>
</evidence>
<protein>
    <submittedName>
        <fullName evidence="4">Putative 4-coumarate-CoA ligase</fullName>
    </submittedName>
</protein>
<dbReference type="EMBL" id="MU004567">
    <property type="protein sequence ID" value="KAF2647971.1"/>
    <property type="molecule type" value="Genomic_DNA"/>
</dbReference>
<evidence type="ECO:0000259" key="2">
    <source>
        <dbReference type="Pfam" id="PF00501"/>
    </source>
</evidence>
<feature type="domain" description="AMP-binding enzyme C-terminal" evidence="3">
    <location>
        <begin position="461"/>
        <end position="537"/>
    </location>
</feature>
<evidence type="ECO:0000313" key="4">
    <source>
        <dbReference type="EMBL" id="KAF2647971.1"/>
    </source>
</evidence>
<dbReference type="InterPro" id="IPR045851">
    <property type="entry name" value="AMP-bd_C_sf"/>
</dbReference>
<dbReference type="CDD" id="cd05911">
    <property type="entry name" value="Firefly_Luc_like"/>
    <property type="match status" value="1"/>
</dbReference>
<comment type="similarity">
    <text evidence="1">Belongs to the ATP-dependent AMP-binding enzyme family.</text>
</comment>
<dbReference type="Pfam" id="PF00501">
    <property type="entry name" value="AMP-binding"/>
    <property type="match status" value="1"/>
</dbReference>
<dbReference type="AlphaFoldDB" id="A0A6A6SLV9"/>
<name>A0A6A6SLV9_9PLEO</name>
<dbReference type="OrthoDB" id="6509636at2759"/>
<evidence type="ECO:0000256" key="1">
    <source>
        <dbReference type="ARBA" id="ARBA00006432"/>
    </source>
</evidence>
<dbReference type="PANTHER" id="PTHR24096">
    <property type="entry name" value="LONG-CHAIN-FATTY-ACID--COA LIGASE"/>
    <property type="match status" value="1"/>
</dbReference>
<dbReference type="Gene3D" id="3.40.50.12780">
    <property type="entry name" value="N-terminal domain of ligase-like"/>
    <property type="match status" value="1"/>
</dbReference>
<accession>A0A6A6SLV9</accession>
<keyword evidence="5" id="KW-1185">Reference proteome</keyword>
<dbReference type="Proteomes" id="UP000799324">
    <property type="component" value="Unassembled WGS sequence"/>
</dbReference>
<dbReference type="Pfam" id="PF13193">
    <property type="entry name" value="AMP-binding_C"/>
    <property type="match status" value="1"/>
</dbReference>
<dbReference type="Gene3D" id="3.30.300.30">
    <property type="match status" value="1"/>
</dbReference>
<reference evidence="4" key="1">
    <citation type="journal article" date="2020" name="Stud. Mycol.">
        <title>101 Dothideomycetes genomes: a test case for predicting lifestyles and emergence of pathogens.</title>
        <authorList>
            <person name="Haridas S."/>
            <person name="Albert R."/>
            <person name="Binder M."/>
            <person name="Bloem J."/>
            <person name="Labutti K."/>
            <person name="Salamov A."/>
            <person name="Andreopoulos B."/>
            <person name="Baker S."/>
            <person name="Barry K."/>
            <person name="Bills G."/>
            <person name="Bluhm B."/>
            <person name="Cannon C."/>
            <person name="Castanera R."/>
            <person name="Culley D."/>
            <person name="Daum C."/>
            <person name="Ezra D."/>
            <person name="Gonzalez J."/>
            <person name="Henrissat B."/>
            <person name="Kuo A."/>
            <person name="Liang C."/>
            <person name="Lipzen A."/>
            <person name="Lutzoni F."/>
            <person name="Magnuson J."/>
            <person name="Mondo S."/>
            <person name="Nolan M."/>
            <person name="Ohm R."/>
            <person name="Pangilinan J."/>
            <person name="Park H.-J."/>
            <person name="Ramirez L."/>
            <person name="Alfaro M."/>
            <person name="Sun H."/>
            <person name="Tritt A."/>
            <person name="Yoshinaga Y."/>
            <person name="Zwiers L.-H."/>
            <person name="Turgeon B."/>
            <person name="Goodwin S."/>
            <person name="Spatafora J."/>
            <person name="Crous P."/>
            <person name="Grigoriev I."/>
        </authorList>
    </citation>
    <scope>NUCLEOTIDE SEQUENCE</scope>
    <source>
        <strain evidence="4">CBS 122681</strain>
    </source>
</reference>
<sequence length="558" mass="61506">MPLFSRRTLEVPAVSVPSFLFDSLQHNAGSGTSDPVFVDAKRPTRYAFTMQNYRDWSRRVASGLLAAGLQSGDRVVLCAGNNIFTPMVVMGTIMAGGIYSSANPGLTPRELAYQLRNCTPRFLLAAPNCLENARLAADAAGMDRDSIFEFDTLDSTASVERPLHFWSWLIAGVEQGDRFVWEPLSTGEAASRTAMLCYSSGTTGLPKGVELTHSNLVANMMQLGMVQFSNKSIADRRGLCVLPMYHALALIYYAFVGPKAGLQTIIMERYNLARMMEHVAHFKITDLLLVPPILISMAKHPRARDDTFDLSSIRKVVTAAAPLGKEVTEQAEEIWAGQVKVRQAWGMSEIPCMGLCWEEGEHRGPTSTSVGELLPGVEGMIVNEDNVEETEPGKRGELWLRGPNVMKGYWHNSSATADTVTQDGWLKTGDIALVDEAGKWYIVDRKKELIKVRGAQVAPAELEALLFEHPQVLDAAVIGVKTATDDEDPRAYIVARDRTKVSERDIVVFVQERVAKVKRLTGGVVFVDSIPKNPSGKILRRLLRDMAAKRSETPRAKL</sequence>
<dbReference type="SUPFAM" id="SSF56801">
    <property type="entry name" value="Acetyl-CoA synthetase-like"/>
    <property type="match status" value="1"/>
</dbReference>
<dbReference type="InterPro" id="IPR025110">
    <property type="entry name" value="AMP-bd_C"/>
</dbReference>
<dbReference type="InterPro" id="IPR042099">
    <property type="entry name" value="ANL_N_sf"/>
</dbReference>
<proteinExistence type="inferred from homology"/>
<organism evidence="4 5">
    <name type="scientific">Lophiostoma macrostomum CBS 122681</name>
    <dbReference type="NCBI Taxonomy" id="1314788"/>
    <lineage>
        <taxon>Eukaryota</taxon>
        <taxon>Fungi</taxon>
        <taxon>Dikarya</taxon>
        <taxon>Ascomycota</taxon>
        <taxon>Pezizomycotina</taxon>
        <taxon>Dothideomycetes</taxon>
        <taxon>Pleosporomycetidae</taxon>
        <taxon>Pleosporales</taxon>
        <taxon>Lophiostomataceae</taxon>
        <taxon>Lophiostoma</taxon>
    </lineage>
</organism>
<gene>
    <name evidence="4" type="ORF">K491DRAFT_613695</name>
</gene>
<dbReference type="PROSITE" id="PS00455">
    <property type="entry name" value="AMP_BINDING"/>
    <property type="match status" value="1"/>
</dbReference>
<dbReference type="GO" id="GO:0016405">
    <property type="term" value="F:CoA-ligase activity"/>
    <property type="evidence" value="ECO:0007669"/>
    <property type="project" value="TreeGrafter"/>
</dbReference>
<keyword evidence="4" id="KW-0436">Ligase</keyword>
<feature type="domain" description="AMP-dependent synthetase/ligase" evidence="2">
    <location>
        <begin position="31"/>
        <end position="410"/>
    </location>
</feature>
<dbReference type="InterPro" id="IPR000873">
    <property type="entry name" value="AMP-dep_synth/lig_dom"/>
</dbReference>
<dbReference type="FunFam" id="3.30.300.30:FF:000007">
    <property type="entry name" value="4-coumarate--CoA ligase 2"/>
    <property type="match status" value="1"/>
</dbReference>
<dbReference type="PANTHER" id="PTHR24096:SF424">
    <property type="entry name" value="ACETYL-COA SYNTHETASE-LIKE PROTEIN-RELATED"/>
    <property type="match status" value="1"/>
</dbReference>
<evidence type="ECO:0000313" key="5">
    <source>
        <dbReference type="Proteomes" id="UP000799324"/>
    </source>
</evidence>